<protein>
    <submittedName>
        <fullName evidence="2 3">Uncharacterized protein</fullName>
    </submittedName>
</protein>
<feature type="region of interest" description="Disordered" evidence="1">
    <location>
        <begin position="1"/>
        <end position="65"/>
    </location>
</feature>
<dbReference type="AlphaFoldDB" id="G7LJL4"/>
<reference evidence="2 4" key="2">
    <citation type="journal article" date="2014" name="BMC Genomics">
        <title>An improved genome release (version Mt4.0) for the model legume Medicago truncatula.</title>
        <authorList>
            <person name="Tang H."/>
            <person name="Krishnakumar V."/>
            <person name="Bidwell S."/>
            <person name="Rosen B."/>
            <person name="Chan A."/>
            <person name="Zhou S."/>
            <person name="Gentzbittel L."/>
            <person name="Childs K.L."/>
            <person name="Yandell M."/>
            <person name="Gundlach H."/>
            <person name="Mayer K.F."/>
            <person name="Schwartz D.C."/>
            <person name="Town C.D."/>
        </authorList>
    </citation>
    <scope>GENOME REANNOTATION</scope>
    <source>
        <strain evidence="3 4">cv. Jemalong A17</strain>
    </source>
</reference>
<evidence type="ECO:0000313" key="4">
    <source>
        <dbReference type="Proteomes" id="UP000002051"/>
    </source>
</evidence>
<evidence type="ECO:0000256" key="1">
    <source>
        <dbReference type="SAM" id="MobiDB-lite"/>
    </source>
</evidence>
<gene>
    <name evidence="2" type="ordered locus">MTR_8g101870</name>
</gene>
<evidence type="ECO:0000313" key="2">
    <source>
        <dbReference type="EMBL" id="AET05127.1"/>
    </source>
</evidence>
<dbReference type="HOGENOM" id="CLU_2853161_0_0_1"/>
<proteinExistence type="predicted"/>
<name>G7LJL4_MEDTR</name>
<keyword evidence="4" id="KW-1185">Reference proteome</keyword>
<reference evidence="2 4" key="1">
    <citation type="journal article" date="2011" name="Nature">
        <title>The Medicago genome provides insight into the evolution of rhizobial symbioses.</title>
        <authorList>
            <person name="Young N.D."/>
            <person name="Debelle F."/>
            <person name="Oldroyd G.E."/>
            <person name="Geurts R."/>
            <person name="Cannon S.B."/>
            <person name="Udvardi M.K."/>
            <person name="Benedito V.A."/>
            <person name="Mayer K.F."/>
            <person name="Gouzy J."/>
            <person name="Schoof H."/>
            <person name="Van de Peer Y."/>
            <person name="Proost S."/>
            <person name="Cook D.R."/>
            <person name="Meyers B.C."/>
            <person name="Spannagl M."/>
            <person name="Cheung F."/>
            <person name="De Mita S."/>
            <person name="Krishnakumar V."/>
            <person name="Gundlach H."/>
            <person name="Zhou S."/>
            <person name="Mudge J."/>
            <person name="Bharti A.K."/>
            <person name="Murray J.D."/>
            <person name="Naoumkina M.A."/>
            <person name="Rosen B."/>
            <person name="Silverstein K.A."/>
            <person name="Tang H."/>
            <person name="Rombauts S."/>
            <person name="Zhao P.X."/>
            <person name="Zhou P."/>
            <person name="Barbe V."/>
            <person name="Bardou P."/>
            <person name="Bechner M."/>
            <person name="Bellec A."/>
            <person name="Berger A."/>
            <person name="Berges H."/>
            <person name="Bidwell S."/>
            <person name="Bisseling T."/>
            <person name="Choisne N."/>
            <person name="Couloux A."/>
            <person name="Denny R."/>
            <person name="Deshpande S."/>
            <person name="Dai X."/>
            <person name="Doyle J.J."/>
            <person name="Dudez A.M."/>
            <person name="Farmer A.D."/>
            <person name="Fouteau S."/>
            <person name="Franken C."/>
            <person name="Gibelin C."/>
            <person name="Gish J."/>
            <person name="Goldstein S."/>
            <person name="Gonzalez A.J."/>
            <person name="Green P.J."/>
            <person name="Hallab A."/>
            <person name="Hartog M."/>
            <person name="Hua A."/>
            <person name="Humphray S.J."/>
            <person name="Jeong D.H."/>
            <person name="Jing Y."/>
            <person name="Jocker A."/>
            <person name="Kenton S.M."/>
            <person name="Kim D.J."/>
            <person name="Klee K."/>
            <person name="Lai H."/>
            <person name="Lang C."/>
            <person name="Lin S."/>
            <person name="Macmil S.L."/>
            <person name="Magdelenat G."/>
            <person name="Matthews L."/>
            <person name="McCorrison J."/>
            <person name="Monaghan E.L."/>
            <person name="Mun J.H."/>
            <person name="Najar F.Z."/>
            <person name="Nicholson C."/>
            <person name="Noirot C."/>
            <person name="O'Bleness M."/>
            <person name="Paule C.R."/>
            <person name="Poulain J."/>
            <person name="Prion F."/>
            <person name="Qin B."/>
            <person name="Qu C."/>
            <person name="Retzel E.F."/>
            <person name="Riddle C."/>
            <person name="Sallet E."/>
            <person name="Samain S."/>
            <person name="Samson N."/>
            <person name="Sanders I."/>
            <person name="Saurat O."/>
            <person name="Scarpelli C."/>
            <person name="Schiex T."/>
            <person name="Segurens B."/>
            <person name="Severin A.J."/>
            <person name="Sherrier D.J."/>
            <person name="Shi R."/>
            <person name="Sims S."/>
            <person name="Singer S.R."/>
            <person name="Sinharoy S."/>
            <person name="Sterck L."/>
            <person name="Viollet A."/>
            <person name="Wang B.B."/>
            <person name="Wang K."/>
            <person name="Wang M."/>
            <person name="Wang X."/>
            <person name="Warfsmann J."/>
            <person name="Weissenbach J."/>
            <person name="White D.D."/>
            <person name="White J.D."/>
            <person name="Wiley G.B."/>
            <person name="Wincker P."/>
            <person name="Xing Y."/>
            <person name="Yang L."/>
            <person name="Yao Z."/>
            <person name="Ying F."/>
            <person name="Zhai J."/>
            <person name="Zhou L."/>
            <person name="Zuber A."/>
            <person name="Denarie J."/>
            <person name="Dixon R.A."/>
            <person name="May G.D."/>
            <person name="Schwartz D.C."/>
            <person name="Rogers J."/>
            <person name="Quetier F."/>
            <person name="Town C.D."/>
            <person name="Roe B.A."/>
        </authorList>
    </citation>
    <scope>NUCLEOTIDE SEQUENCE [LARGE SCALE GENOMIC DNA]</scope>
    <source>
        <strain evidence="2">A17</strain>
        <strain evidence="3 4">cv. Jemalong A17</strain>
    </source>
</reference>
<dbReference type="EMBL" id="CM001224">
    <property type="protein sequence ID" value="AET05127.1"/>
    <property type="molecule type" value="Genomic_DNA"/>
</dbReference>
<sequence>MSIPFVQSAKISRQGPNSGELELENKDYVKPDFGEKGRKPREERSLRREESCEKKSNLVESDHLI</sequence>
<dbReference type="PaxDb" id="3880-AET05127"/>
<organism evidence="2 4">
    <name type="scientific">Medicago truncatula</name>
    <name type="common">Barrel medic</name>
    <name type="synonym">Medicago tribuloides</name>
    <dbReference type="NCBI Taxonomy" id="3880"/>
    <lineage>
        <taxon>Eukaryota</taxon>
        <taxon>Viridiplantae</taxon>
        <taxon>Streptophyta</taxon>
        <taxon>Embryophyta</taxon>
        <taxon>Tracheophyta</taxon>
        <taxon>Spermatophyta</taxon>
        <taxon>Magnoliopsida</taxon>
        <taxon>eudicotyledons</taxon>
        <taxon>Gunneridae</taxon>
        <taxon>Pentapetalae</taxon>
        <taxon>rosids</taxon>
        <taxon>fabids</taxon>
        <taxon>Fabales</taxon>
        <taxon>Fabaceae</taxon>
        <taxon>Papilionoideae</taxon>
        <taxon>50 kb inversion clade</taxon>
        <taxon>NPAAA clade</taxon>
        <taxon>Hologalegina</taxon>
        <taxon>IRL clade</taxon>
        <taxon>Trifolieae</taxon>
        <taxon>Medicago</taxon>
    </lineage>
</organism>
<dbReference type="Proteomes" id="UP000002051">
    <property type="component" value="Chromosome 8"/>
</dbReference>
<evidence type="ECO:0000313" key="3">
    <source>
        <dbReference type="EnsemblPlants" id="AET05127"/>
    </source>
</evidence>
<reference evidence="3" key="3">
    <citation type="submission" date="2015-04" db="UniProtKB">
        <authorList>
            <consortium name="EnsemblPlants"/>
        </authorList>
    </citation>
    <scope>IDENTIFICATION</scope>
    <source>
        <strain evidence="3">cv. Jemalong A17</strain>
    </source>
</reference>
<feature type="compositionally biased region" description="Basic and acidic residues" evidence="1">
    <location>
        <begin position="23"/>
        <end position="65"/>
    </location>
</feature>
<dbReference type="EnsemblPlants" id="AET05127">
    <property type="protein sequence ID" value="AET05127"/>
    <property type="gene ID" value="MTR_8g101870"/>
</dbReference>
<accession>G7LJL4</accession>